<evidence type="ECO:0000313" key="8">
    <source>
        <dbReference type="Proteomes" id="UP001190700"/>
    </source>
</evidence>
<gene>
    <name evidence="7" type="ORF">CYMTET_14122</name>
</gene>
<evidence type="ECO:0000256" key="3">
    <source>
        <dbReference type="ARBA" id="ARBA00022741"/>
    </source>
</evidence>
<dbReference type="GO" id="GO:0080120">
    <property type="term" value="P:CAAX-box protein maturation"/>
    <property type="evidence" value="ECO:0007669"/>
    <property type="project" value="UniProtKB-ARBA"/>
</dbReference>
<organism evidence="7 8">
    <name type="scientific">Cymbomonas tetramitiformis</name>
    <dbReference type="NCBI Taxonomy" id="36881"/>
    <lineage>
        <taxon>Eukaryota</taxon>
        <taxon>Viridiplantae</taxon>
        <taxon>Chlorophyta</taxon>
        <taxon>Pyramimonadophyceae</taxon>
        <taxon>Pyramimonadales</taxon>
        <taxon>Pyramimonadaceae</taxon>
        <taxon>Cymbomonas</taxon>
    </lineage>
</organism>
<comment type="caution">
    <text evidence="7">The sequence shown here is derived from an EMBL/GenBank/DDBJ whole genome shotgun (WGS) entry which is preliminary data.</text>
</comment>
<evidence type="ECO:0000313" key="7">
    <source>
        <dbReference type="EMBL" id="KAK3277905.1"/>
    </source>
</evidence>
<evidence type="ECO:0000256" key="2">
    <source>
        <dbReference type="ARBA" id="ARBA00022553"/>
    </source>
</evidence>
<dbReference type="Gene3D" id="1.10.1200.10">
    <property type="entry name" value="ACP-like"/>
    <property type="match status" value="1"/>
</dbReference>
<dbReference type="GO" id="GO:0004467">
    <property type="term" value="F:long-chain fatty acid-CoA ligase activity"/>
    <property type="evidence" value="ECO:0007669"/>
    <property type="project" value="TreeGrafter"/>
</dbReference>
<dbReference type="InterPro" id="IPR009081">
    <property type="entry name" value="PP-bd_ACP"/>
</dbReference>
<dbReference type="Pfam" id="PF00501">
    <property type="entry name" value="AMP-binding"/>
    <property type="match status" value="1"/>
</dbReference>
<sequence length="2068" mass="222345">MSSAAGWPSSSIGAAVVIDAAIHTISAQHSTSLQQRSALVALRAALAAACCHRARLSLVSLCAMPAAFCVPMQAQPLILLPVVEEVFYRGALQGALAEASNSSTCAVLTSAAWFCANHDGATQRRSRRLFAVRFLRSCVYGALFIRAGEGSDVLGLLAAIAAHVTNNTIAWYLGDRPPGGFTPCSAADSATRSQSARRRFRGNRLPAPGLSLRCNLCTARLPPGGTRWNCATCQHDVLNLCHGCYHCQGTHKAGHRMVEELVPRLDGPQPSRVRRVLPWRRHASAAQMLQESGQRFRQLRAIGRRTQATPGVGSTEYAWVSYNATFAAAKAFGRGLLRLMAPPFHTKRQSTLEPRIGVGLCGRNSADFLIAELAVLLNSDIFFLVPLSAPSQHMGDASAQGPYLQELCHLTEAAQLKAVICDDDLAEALAGALTAPSGSVRHVICMPSSFSHTSDTLARAPKRGRATARPPEVITWETLVANEQAEFPARPIAGALREHRHRKTKPDDAVMLCSTSGSSGTPKLVVWSDKVMTQSAQERLGVEGAALVVVDFTPPAHAFARRMVLRVWRSGGAVGVSSCGTTSLMEDIQMIRPSVFGAPPAFWLSLLADLGLASLHSSQPEVPAAAPARASADRQALLTAARARLPLGNRVQVLVVGGAALPALPKGVLQELFQVPVHDGYASTEAGSIMVDGRACPGVEVCLCTLIPEEEDDLPRGVPKRQPCIIDAGASEGEEGEICVSSRTLCKGYYGTEVGDTPHFISIRGRRFLRTGDVGRWGSDGRLELVGRCSSTLKLAQGEFVHPEELEARLEAACLEAHQVFLWGCSSERFLVAVVVPSDADHTLEPEAEQSAVPNCQLTAPSDHAQLLPALQATCGRRGAHRQSVGEPGSMEGDRATAMQRVLAAAARRQGFKHWEVPQAVHVEPSCFAVANGLLTASGKRRRRQLVAKYRTVLEELYADLATPTILKAVPAIDNPFQEVPQLLALLLSAAPALSGAMANGGLRSLQSLPGRTFTELGIDSLAAVSFCRLVLERLGCQLPMAALLQAPSMAAVEAALASALRDTSRASSSPVLRAMDGWDATMAGHGDGQMRGRAGLGDVQPRMVLPGFGTSQPLGPKYWRRECTLDAASFMKSMEDLEGAESGGGHVQESHAHAEFGSANSAAQNGMPSHPLHRASDSSGSRTAAEGRAGVGAVLQGDLLLTGATGFLGPFLLRELRRRVTVGATVFCVVRGSTDEEAHARVKAQAEACGAWDAEWDADRAAVVVFAGDVGQPRFGLHRKTYGALAQRVRHVFHNAAHVHGVLPYAQLRSVNVEGALEALRFAALCRPKHLHHVSSCNVLRPAGAHPEVELDLEHLVAVLGDMPGYAQTKAVAELLVVQAARCLLRSTSLDSLAEHSSCKSRATSAGYCKVPSERLSSKSALEAQVELGLPLTRTARFELLSLSIYRLSTLFADSGTGYGNGSCFTAGIIRGAALLGCYPASGGGGLIPRQLLLTPVDHAAAAVAALGLDASDNMQAAHASPSIRVFHPISTHPLPWASACRSLQACGYPMRAVDDATWYLQVKELTEWNPLYVFRESLLAQAVLRSDHGMGPCNHHAIRRLQQIAHCAGASQIVPDLGGASPAPRLQQCPAVTPAHFARFIAWMAASGWLPPSKEIQDSPDPDLEASLPLVADNTGVPPAHEFYRVEGWYPALREVTFETDVWCMSPAHADLLRRLQHALKAAALAEVSAQNDISRSARPRGLQEFHLRVVDSGVAANGATGRRYEVASVNTARNQEKERVGESRRDRNRRLLRGILGQWGEHRPVDLELYNELWRYLEASIAKMGGQVFVRLSTRSPKDAIRNLQLLHPSGGLHERPSVAGVIRAVWKTLCVSSAQEAMDLLLASDRMVEDIRMCQHLDLPMKLVVRRWSEDIDPTLEFRLFVFGGKLTAGCSYHAGAFIPEVYDNSEVIASLLKGFWEENVAGAAPEGCCDYTVDVVLASLPNREVLTRRTKAKCGFRYTAEIPTVKLIEINYPPPVASTILFNWESPVDRRQLLSGPYSLRMTSQQDMANKGGVDGLIMRMLD</sequence>
<keyword evidence="3" id="KW-0547">Nucleotide-binding</keyword>
<dbReference type="SMART" id="SM00823">
    <property type="entry name" value="PKS_PP"/>
    <property type="match status" value="1"/>
</dbReference>
<keyword evidence="8" id="KW-1185">Reference proteome</keyword>
<dbReference type="Pfam" id="PF07065">
    <property type="entry name" value="D123"/>
    <property type="match status" value="1"/>
</dbReference>
<dbReference type="Gene3D" id="3.40.50.12780">
    <property type="entry name" value="N-terminal domain of ligase-like"/>
    <property type="match status" value="1"/>
</dbReference>
<dbReference type="Gene3D" id="3.40.50.720">
    <property type="entry name" value="NAD(P)-binding Rossmann-like Domain"/>
    <property type="match status" value="1"/>
</dbReference>
<dbReference type="PROSITE" id="PS50075">
    <property type="entry name" value="CARRIER"/>
    <property type="match status" value="1"/>
</dbReference>
<proteinExistence type="predicted"/>
<evidence type="ECO:0000256" key="4">
    <source>
        <dbReference type="ARBA" id="ARBA00022840"/>
    </source>
</evidence>
<dbReference type="GO" id="GO:0005524">
    <property type="term" value="F:ATP binding"/>
    <property type="evidence" value="ECO:0007669"/>
    <property type="project" value="UniProtKB-KW"/>
</dbReference>
<dbReference type="SUPFAM" id="SSF57850">
    <property type="entry name" value="RING/U-box"/>
    <property type="match status" value="1"/>
</dbReference>
<keyword evidence="2" id="KW-0597">Phosphoprotein</keyword>
<dbReference type="SUPFAM" id="SSF51735">
    <property type="entry name" value="NAD(P)-binding Rossmann-fold domains"/>
    <property type="match status" value="1"/>
</dbReference>
<reference evidence="7 8" key="1">
    <citation type="journal article" date="2015" name="Genome Biol. Evol.">
        <title>Comparative Genomics of a Bacterivorous Green Alga Reveals Evolutionary Causalities and Consequences of Phago-Mixotrophic Mode of Nutrition.</title>
        <authorList>
            <person name="Burns J.A."/>
            <person name="Paasch A."/>
            <person name="Narechania A."/>
            <person name="Kim E."/>
        </authorList>
    </citation>
    <scope>NUCLEOTIDE SEQUENCE [LARGE SCALE GENOMIC DNA]</scope>
    <source>
        <strain evidence="7 8">PLY_AMNH</strain>
    </source>
</reference>
<dbReference type="SUPFAM" id="SSF56801">
    <property type="entry name" value="Acetyl-CoA synthetase-like"/>
    <property type="match status" value="1"/>
</dbReference>
<dbReference type="InterPro" id="IPR000873">
    <property type="entry name" value="AMP-dep_synth/lig_dom"/>
</dbReference>
<protein>
    <recommendedName>
        <fullName evidence="6">Carrier domain-containing protein</fullName>
    </recommendedName>
</protein>
<dbReference type="Pfam" id="PF00550">
    <property type="entry name" value="PP-binding"/>
    <property type="match status" value="1"/>
</dbReference>
<dbReference type="PANTHER" id="PTHR43272:SF33">
    <property type="entry name" value="AMP-BINDING DOMAIN-CONTAINING PROTEIN-RELATED"/>
    <property type="match status" value="1"/>
</dbReference>
<dbReference type="InterPro" id="IPR009772">
    <property type="entry name" value="CDC123"/>
</dbReference>
<dbReference type="Pfam" id="PF07993">
    <property type="entry name" value="NAD_binding_4"/>
    <property type="match status" value="1"/>
</dbReference>
<dbReference type="GO" id="GO:0004175">
    <property type="term" value="F:endopeptidase activity"/>
    <property type="evidence" value="ECO:0007669"/>
    <property type="project" value="UniProtKB-ARBA"/>
</dbReference>
<dbReference type="InterPro" id="IPR036736">
    <property type="entry name" value="ACP-like_sf"/>
</dbReference>
<dbReference type="PANTHER" id="PTHR43272">
    <property type="entry name" value="LONG-CHAIN-FATTY-ACID--COA LIGASE"/>
    <property type="match status" value="1"/>
</dbReference>
<dbReference type="Proteomes" id="UP001190700">
    <property type="component" value="Unassembled WGS sequence"/>
</dbReference>
<dbReference type="GO" id="GO:0016020">
    <property type="term" value="C:membrane"/>
    <property type="evidence" value="ECO:0007669"/>
    <property type="project" value="TreeGrafter"/>
</dbReference>
<name>A0AAE0GH69_9CHLO</name>
<dbReference type="EMBL" id="LGRX02005779">
    <property type="protein sequence ID" value="KAK3277905.1"/>
    <property type="molecule type" value="Genomic_DNA"/>
</dbReference>
<keyword evidence="1" id="KW-0596">Phosphopantetheine</keyword>
<dbReference type="InterPro" id="IPR036291">
    <property type="entry name" value="NAD(P)-bd_dom_sf"/>
</dbReference>
<feature type="domain" description="Carrier" evidence="6">
    <location>
        <begin position="974"/>
        <end position="1061"/>
    </location>
</feature>
<feature type="region of interest" description="Disordered" evidence="5">
    <location>
        <begin position="1161"/>
        <end position="1185"/>
    </location>
</feature>
<dbReference type="InterPro" id="IPR003675">
    <property type="entry name" value="Rce1/LyrA-like_dom"/>
</dbReference>
<dbReference type="SUPFAM" id="SSF47336">
    <property type="entry name" value="ACP-like"/>
    <property type="match status" value="1"/>
</dbReference>
<evidence type="ECO:0000259" key="6">
    <source>
        <dbReference type="PROSITE" id="PS50075"/>
    </source>
</evidence>
<evidence type="ECO:0000256" key="5">
    <source>
        <dbReference type="SAM" id="MobiDB-lite"/>
    </source>
</evidence>
<dbReference type="GO" id="GO:0031177">
    <property type="term" value="F:phosphopantetheine binding"/>
    <property type="evidence" value="ECO:0007669"/>
    <property type="project" value="InterPro"/>
</dbReference>
<accession>A0AAE0GH69</accession>
<dbReference type="InterPro" id="IPR042099">
    <property type="entry name" value="ANL_N_sf"/>
</dbReference>
<evidence type="ECO:0000256" key="1">
    <source>
        <dbReference type="ARBA" id="ARBA00022450"/>
    </source>
</evidence>
<dbReference type="Pfam" id="PF02517">
    <property type="entry name" value="Rce1-like"/>
    <property type="match status" value="1"/>
</dbReference>
<dbReference type="InterPro" id="IPR013120">
    <property type="entry name" value="FAR_NAD-bd"/>
</dbReference>
<keyword evidence="4" id="KW-0067">ATP-binding</keyword>
<dbReference type="InterPro" id="IPR020806">
    <property type="entry name" value="PKS_PP-bd"/>
</dbReference>